<dbReference type="AlphaFoldDB" id="A0A443S004"/>
<evidence type="ECO:0000313" key="5">
    <source>
        <dbReference type="Proteomes" id="UP000288716"/>
    </source>
</evidence>
<dbReference type="STRING" id="299467.A0A443S004"/>
<evidence type="ECO:0000259" key="3">
    <source>
        <dbReference type="PROSITE" id="PS51777"/>
    </source>
</evidence>
<keyword evidence="1" id="KW-0175">Coiled coil</keyword>
<sequence>MEKEVENLILENNELLATKNALNIVKDDLIAKVDELQSELTMAKDETQQLTAEEIKKYTEELDEAKQKIAQLSQDGEEGIPMAQRKRFTRVEMARVLIERNQYKERLMELQDAWRLTEIIRQSKNEGEKKSAIWKFFSNFFGASTSSSNSTKGSPTKAVGSGASSARNSSAGTSSLPALDAMRRRARAQQFGASSKTTSSTESGLSSDRDSSLKNVRAHVNRTSGDRVEAYGWSISCNQNENDSDLSNKMKTTSVPVPIYCRPLTGEDSGMKIWCAAAVDLSGEAGLKLRAKHRMKRNYPHLCGSAVSHSKSKVTIVNIRSNPSEVLDSFIIKTHLLCVSSVPGTKVNDFRGNEFIDMNSKDIKQMKADSLKSSVVTNESKQKFVEVTKEGIEDKPLEKPTVMKSETEKFSENAAQFDLPSTQDPNMPPSSPVHHPMSTCLPTMWLGGQNSVLYVHSSIAQWSHCIATVKLPDSIRQIIHFRGRVFIALANGQLCIFTRAAKTGEWDFNNFINVDIGS</sequence>
<dbReference type="InterPro" id="IPR032486">
    <property type="entry name" value="JIP_LZII"/>
</dbReference>
<dbReference type="VEuPathDB" id="VectorBase:LDEU011182"/>
<gene>
    <name evidence="4" type="ORF">B4U80_10722</name>
</gene>
<feature type="compositionally biased region" description="Polar residues" evidence="2">
    <location>
        <begin position="191"/>
        <end position="206"/>
    </location>
</feature>
<reference evidence="4 5" key="1">
    <citation type="journal article" date="2018" name="Gigascience">
        <title>Genomes of trombidid mites reveal novel predicted allergens and laterally-transferred genes associated with secondary metabolism.</title>
        <authorList>
            <person name="Dong X."/>
            <person name="Chaisiri K."/>
            <person name="Xia D."/>
            <person name="Armstrong S.D."/>
            <person name="Fang Y."/>
            <person name="Donnelly M.J."/>
            <person name="Kadowaki T."/>
            <person name="McGarry J.W."/>
            <person name="Darby A.C."/>
            <person name="Makepeace B.L."/>
        </authorList>
    </citation>
    <scope>NUCLEOTIDE SEQUENCE [LARGE SCALE GENOMIC DNA]</scope>
    <source>
        <strain evidence="4">UoL-UT</strain>
    </source>
</reference>
<dbReference type="GO" id="GO:0030159">
    <property type="term" value="F:signaling receptor complex adaptor activity"/>
    <property type="evidence" value="ECO:0007669"/>
    <property type="project" value="TreeGrafter"/>
</dbReference>
<dbReference type="GO" id="GO:0008432">
    <property type="term" value="F:JUN kinase binding"/>
    <property type="evidence" value="ECO:0007669"/>
    <property type="project" value="TreeGrafter"/>
</dbReference>
<dbReference type="GO" id="GO:0016301">
    <property type="term" value="F:kinase activity"/>
    <property type="evidence" value="ECO:0007669"/>
    <property type="project" value="UniProtKB-KW"/>
</dbReference>
<dbReference type="GO" id="GO:0019894">
    <property type="term" value="F:kinesin binding"/>
    <property type="evidence" value="ECO:0007669"/>
    <property type="project" value="TreeGrafter"/>
</dbReference>
<dbReference type="GO" id="GO:0005737">
    <property type="term" value="C:cytoplasm"/>
    <property type="evidence" value="ECO:0007669"/>
    <property type="project" value="TreeGrafter"/>
</dbReference>
<evidence type="ECO:0000256" key="1">
    <source>
        <dbReference type="SAM" id="Coils"/>
    </source>
</evidence>
<evidence type="ECO:0000313" key="4">
    <source>
        <dbReference type="EMBL" id="RWS20858.1"/>
    </source>
</evidence>
<name>A0A443S004_9ACAR</name>
<dbReference type="InterPro" id="IPR039911">
    <property type="entry name" value="JIP3/JIP4"/>
</dbReference>
<feature type="coiled-coil region" evidence="1">
    <location>
        <begin position="19"/>
        <end position="113"/>
    </location>
</feature>
<dbReference type="GO" id="GO:0016192">
    <property type="term" value="P:vesicle-mediated transport"/>
    <property type="evidence" value="ECO:0007669"/>
    <property type="project" value="TreeGrafter"/>
</dbReference>
<dbReference type="PANTHER" id="PTHR13886:SF4">
    <property type="entry name" value="JNK-INTERACTING PROTEIN 3"/>
    <property type="match status" value="1"/>
</dbReference>
<evidence type="ECO:0000256" key="2">
    <source>
        <dbReference type="SAM" id="MobiDB-lite"/>
    </source>
</evidence>
<feature type="region of interest" description="Disordered" evidence="2">
    <location>
        <begin position="144"/>
        <end position="218"/>
    </location>
</feature>
<dbReference type="PROSITE" id="PS51777">
    <property type="entry name" value="RH2"/>
    <property type="match status" value="1"/>
</dbReference>
<dbReference type="EMBL" id="NCKV01015088">
    <property type="protein sequence ID" value="RWS20858.1"/>
    <property type="molecule type" value="Genomic_DNA"/>
</dbReference>
<keyword evidence="4" id="KW-0808">Transferase</keyword>
<comment type="caution">
    <text evidence="4">The sequence shown here is derived from an EMBL/GenBank/DDBJ whole genome shotgun (WGS) entry which is preliminary data.</text>
</comment>
<organism evidence="4 5">
    <name type="scientific">Leptotrombidium deliense</name>
    <dbReference type="NCBI Taxonomy" id="299467"/>
    <lineage>
        <taxon>Eukaryota</taxon>
        <taxon>Metazoa</taxon>
        <taxon>Ecdysozoa</taxon>
        <taxon>Arthropoda</taxon>
        <taxon>Chelicerata</taxon>
        <taxon>Arachnida</taxon>
        <taxon>Acari</taxon>
        <taxon>Acariformes</taxon>
        <taxon>Trombidiformes</taxon>
        <taxon>Prostigmata</taxon>
        <taxon>Anystina</taxon>
        <taxon>Parasitengona</taxon>
        <taxon>Trombiculoidea</taxon>
        <taxon>Trombiculidae</taxon>
        <taxon>Leptotrombidium</taxon>
    </lineage>
</organism>
<dbReference type="Proteomes" id="UP000288716">
    <property type="component" value="Unassembled WGS sequence"/>
</dbReference>
<feature type="non-terminal residue" evidence="4">
    <location>
        <position position="518"/>
    </location>
</feature>
<feature type="domain" description="RH2" evidence="3">
    <location>
        <begin position="85"/>
        <end position="155"/>
    </location>
</feature>
<protein>
    <submittedName>
        <fullName evidence="4">C-Jun-amino-terminal kinase-interacting protein 4-like protein</fullName>
    </submittedName>
</protein>
<dbReference type="PANTHER" id="PTHR13886">
    <property type="entry name" value="JNK/SAPK-ASSOCIATED PROTEIN"/>
    <property type="match status" value="1"/>
</dbReference>
<feature type="compositionally biased region" description="Low complexity" evidence="2">
    <location>
        <begin position="144"/>
        <end position="175"/>
    </location>
</feature>
<dbReference type="OrthoDB" id="6503116at2759"/>
<dbReference type="InterPro" id="IPR034744">
    <property type="entry name" value="RH2"/>
</dbReference>
<dbReference type="GO" id="GO:0005078">
    <property type="term" value="F:MAP-kinase scaffold activity"/>
    <property type="evidence" value="ECO:0007669"/>
    <property type="project" value="InterPro"/>
</dbReference>
<proteinExistence type="predicted"/>
<dbReference type="Pfam" id="PF16471">
    <property type="entry name" value="JIP_LZII"/>
    <property type="match status" value="1"/>
</dbReference>
<keyword evidence="5" id="KW-1185">Reference proteome</keyword>
<keyword evidence="4" id="KW-0418">Kinase</keyword>
<accession>A0A443S004</accession>
<dbReference type="Gene3D" id="1.20.5.1000">
    <property type="entry name" value="arf6 gtpase in complex with a specific effector, jip4"/>
    <property type="match status" value="1"/>
</dbReference>